<protein>
    <submittedName>
        <fullName evidence="9">BTAD domain-containing putative transcriptional regulator</fullName>
    </submittedName>
</protein>
<evidence type="ECO:0000256" key="3">
    <source>
        <dbReference type="ARBA" id="ARBA00023125"/>
    </source>
</evidence>
<keyword evidence="10" id="KW-1185">Reference proteome</keyword>
<dbReference type="Gene3D" id="1.10.10.10">
    <property type="entry name" value="Winged helix-like DNA-binding domain superfamily/Winged helix DNA-binding domain"/>
    <property type="match status" value="1"/>
</dbReference>
<feature type="compositionally biased region" description="Gly residues" evidence="6">
    <location>
        <begin position="251"/>
        <end position="261"/>
    </location>
</feature>
<evidence type="ECO:0000256" key="1">
    <source>
        <dbReference type="ARBA" id="ARBA00005820"/>
    </source>
</evidence>
<dbReference type="SUPFAM" id="SSF48452">
    <property type="entry name" value="TPR-like"/>
    <property type="match status" value="2"/>
</dbReference>
<dbReference type="InterPro" id="IPR001867">
    <property type="entry name" value="OmpR/PhoB-type_DNA-bd"/>
</dbReference>
<dbReference type="InterPro" id="IPR011990">
    <property type="entry name" value="TPR-like_helical_dom_sf"/>
</dbReference>
<feature type="domain" description="Bacterial transcriptional activator" evidence="8">
    <location>
        <begin position="101"/>
        <end position="243"/>
    </location>
</feature>
<evidence type="ECO:0000313" key="10">
    <source>
        <dbReference type="Proteomes" id="UP001501509"/>
    </source>
</evidence>
<dbReference type="InterPro" id="IPR016032">
    <property type="entry name" value="Sig_transdc_resp-reg_C-effctor"/>
</dbReference>
<dbReference type="Pfam" id="PF13374">
    <property type="entry name" value="TPR_10"/>
    <property type="match status" value="1"/>
</dbReference>
<keyword evidence="2" id="KW-0805">Transcription regulation</keyword>
<dbReference type="PANTHER" id="PTHR35807:SF1">
    <property type="entry name" value="TRANSCRIPTIONAL REGULATOR REDD"/>
    <property type="match status" value="1"/>
</dbReference>
<dbReference type="SMART" id="SM00862">
    <property type="entry name" value="Trans_reg_C"/>
    <property type="match status" value="1"/>
</dbReference>
<evidence type="ECO:0000256" key="2">
    <source>
        <dbReference type="ARBA" id="ARBA00023015"/>
    </source>
</evidence>
<feature type="region of interest" description="Disordered" evidence="6">
    <location>
        <begin position="247"/>
        <end position="271"/>
    </location>
</feature>
<dbReference type="CDD" id="cd15831">
    <property type="entry name" value="BTAD"/>
    <property type="match status" value="1"/>
</dbReference>
<dbReference type="Pfam" id="PF13424">
    <property type="entry name" value="TPR_12"/>
    <property type="match status" value="3"/>
</dbReference>
<comment type="similarity">
    <text evidence="1">Belongs to the AfsR/DnrI/RedD regulatory family.</text>
</comment>
<reference evidence="9 10" key="1">
    <citation type="journal article" date="2019" name="Int. J. Syst. Evol. Microbiol.">
        <title>The Global Catalogue of Microorganisms (GCM) 10K type strain sequencing project: providing services to taxonomists for standard genome sequencing and annotation.</title>
        <authorList>
            <consortium name="The Broad Institute Genomics Platform"/>
            <consortium name="The Broad Institute Genome Sequencing Center for Infectious Disease"/>
            <person name="Wu L."/>
            <person name="Ma J."/>
        </authorList>
    </citation>
    <scope>NUCLEOTIDE SEQUENCE [LARGE SCALE GENOMIC DNA]</scope>
    <source>
        <strain evidence="9 10">JCM 6833</strain>
    </source>
</reference>
<dbReference type="SUPFAM" id="SSF52540">
    <property type="entry name" value="P-loop containing nucleoside triphosphate hydrolases"/>
    <property type="match status" value="1"/>
</dbReference>
<evidence type="ECO:0000259" key="8">
    <source>
        <dbReference type="SMART" id="SM01043"/>
    </source>
</evidence>
<dbReference type="InterPro" id="IPR027417">
    <property type="entry name" value="P-loop_NTPase"/>
</dbReference>
<feature type="repeat" description="TPR" evidence="5">
    <location>
        <begin position="756"/>
        <end position="789"/>
    </location>
</feature>
<dbReference type="InterPro" id="IPR036388">
    <property type="entry name" value="WH-like_DNA-bd_sf"/>
</dbReference>
<evidence type="ECO:0000256" key="4">
    <source>
        <dbReference type="ARBA" id="ARBA00023163"/>
    </source>
</evidence>
<name>A0ABN3PKS8_9ACTN</name>
<dbReference type="InterPro" id="IPR019734">
    <property type="entry name" value="TPR_rpt"/>
</dbReference>
<evidence type="ECO:0000256" key="5">
    <source>
        <dbReference type="PROSITE-ProRule" id="PRU00339"/>
    </source>
</evidence>
<dbReference type="Pfam" id="PF13176">
    <property type="entry name" value="TPR_7"/>
    <property type="match status" value="1"/>
</dbReference>
<dbReference type="SMART" id="SM01043">
    <property type="entry name" value="BTAD"/>
    <property type="match status" value="1"/>
</dbReference>
<gene>
    <name evidence="9" type="ORF">GCM10010411_19300</name>
</gene>
<dbReference type="Gene3D" id="3.40.50.300">
    <property type="entry name" value="P-loop containing nucleotide triphosphate hydrolases"/>
    <property type="match status" value="1"/>
</dbReference>
<dbReference type="PANTHER" id="PTHR35807">
    <property type="entry name" value="TRANSCRIPTIONAL REGULATOR REDD-RELATED"/>
    <property type="match status" value="1"/>
</dbReference>
<dbReference type="InterPro" id="IPR051677">
    <property type="entry name" value="AfsR-DnrI-RedD_regulator"/>
</dbReference>
<proteinExistence type="inferred from homology"/>
<keyword evidence="5" id="KW-0802">TPR repeat</keyword>
<dbReference type="Proteomes" id="UP001501509">
    <property type="component" value="Unassembled WGS sequence"/>
</dbReference>
<evidence type="ECO:0000259" key="7">
    <source>
        <dbReference type="SMART" id="SM00862"/>
    </source>
</evidence>
<dbReference type="Gene3D" id="1.25.40.10">
    <property type="entry name" value="Tetratricopeptide repeat domain"/>
    <property type="match status" value="3"/>
</dbReference>
<dbReference type="Pfam" id="PF03704">
    <property type="entry name" value="BTAD"/>
    <property type="match status" value="1"/>
</dbReference>
<dbReference type="InterPro" id="IPR005158">
    <property type="entry name" value="BTAD"/>
</dbReference>
<accession>A0ABN3PKS8</accession>
<keyword evidence="4" id="KW-0804">Transcription</keyword>
<comment type="caution">
    <text evidence="9">The sequence shown here is derived from an EMBL/GenBank/DDBJ whole genome shotgun (WGS) entry which is preliminary data.</text>
</comment>
<dbReference type="SMART" id="SM00028">
    <property type="entry name" value="TPR"/>
    <property type="match status" value="8"/>
</dbReference>
<dbReference type="PROSITE" id="PS50005">
    <property type="entry name" value="TPR"/>
    <property type="match status" value="1"/>
</dbReference>
<feature type="domain" description="OmpR/PhoB-type" evidence="7">
    <location>
        <begin position="15"/>
        <end position="94"/>
    </location>
</feature>
<dbReference type="EMBL" id="BAAATD010000002">
    <property type="protein sequence ID" value="GAA2586684.1"/>
    <property type="molecule type" value="Genomic_DNA"/>
</dbReference>
<dbReference type="SUPFAM" id="SSF46894">
    <property type="entry name" value="C-terminal effector domain of the bipartite response regulators"/>
    <property type="match status" value="1"/>
</dbReference>
<keyword evidence="3" id="KW-0238">DNA-binding</keyword>
<organism evidence="9 10">
    <name type="scientific">Actinomadura fulvescens</name>
    <dbReference type="NCBI Taxonomy" id="46160"/>
    <lineage>
        <taxon>Bacteria</taxon>
        <taxon>Bacillati</taxon>
        <taxon>Actinomycetota</taxon>
        <taxon>Actinomycetes</taxon>
        <taxon>Streptosporangiales</taxon>
        <taxon>Thermomonosporaceae</taxon>
        <taxon>Actinomadura</taxon>
    </lineage>
</organism>
<evidence type="ECO:0000256" key="6">
    <source>
        <dbReference type="SAM" id="MobiDB-lite"/>
    </source>
</evidence>
<dbReference type="RefSeq" id="WP_344539743.1">
    <property type="nucleotide sequence ID" value="NZ_BAAATD010000002.1"/>
</dbReference>
<dbReference type="PRINTS" id="PR00364">
    <property type="entry name" value="DISEASERSIST"/>
</dbReference>
<dbReference type="SUPFAM" id="SSF81901">
    <property type="entry name" value="HCP-like"/>
    <property type="match status" value="1"/>
</dbReference>
<evidence type="ECO:0000313" key="9">
    <source>
        <dbReference type="EMBL" id="GAA2586684.1"/>
    </source>
</evidence>
<sequence>MEFFLLGPVRASVAGRPVNIGVRKQRLLLAVLCLEVNQEVGTERLIRLLWPQGPPPTARGMVHTYVSGLRTTLAKTGAADHGIRIERGRSGYVLRCDPGRIDVHRFRALAAEARAGSDDEHRVTLLGRALALWRGPALTGAGDEQARAQLAGGLEESRLNATEDLVEARLRLGRHHAVLHELLALVAEHPNRPRLTGALMLALHRAGRTADALEVYQAMRRRLREDLGLDPPPELRELHVAMLRGDPGLAAGQGAGPGPGTGPAEPAPRQLPADLTTFTGRNTELDQLERDSLAGDAPPAVVISAIDGMAGVGKTALAVHAAHRLASRFPDGQLFVDLHGFTQGMAPVDPVDALDGMLRGLGVPGEQIPPSGEGRAALYRTRLADKRMLILLDNAVSEGQVRPLLPGAPGCLVLITSRVRLTDLDDVRPLSLDVLPLEDAVILFTRIAGHDHPRHLVAEIAELCGRLPLAVRTAAARLRSRPGWTAAHLAQRLRDHEHRLAELHAGRRSVSVAIDLSYHQLDPPRQRLYRFLSLPPGPDIDAYAAAALAGTALAETVRLLDDLVDEHLLEEPAAGRFRFHDLLRAHAAQAAAREETEPERRAALTRLLDHYTHTASFAMNVVYPHDADNLPRVCDAPGPTPDIGEKPRAAAWLDDELTNLLAAAHCSGHGKPHHTLRLSTILHRHLRTRADYTRAAELHSHALRTAREMGDRTGEIEASWRLGYAEWFKGNYALAEASFRQALETADATGHRTGALNALHGLGHIYLMQGQHETAADCYRQALEHARGIGHQAGELEARWGLGHIHRLLVLPDEAAEHFERAVQIARTIGHHEGELNALYGLGHVRRLQARNDAALDCYQQALDIAYATGDRVGEATALRGLGHIQLKQGLHGRAADSYERALDAARATGHRFSEVNALRGLGHAHLRQGLHDKAEDDFRRSLDLALIMGDLNGRLLAQHALGLSCQAHGKPDEALAHHQAALDLARELAHPSDEVNVLHGLARTHRDLGDHQQARALWRQALVLLGDLPVAQTEEISADEIRAHLAALPD</sequence>